<accession>A0A8S1Y4P3</accession>
<dbReference type="EMBL" id="CAJJDO010000152">
    <property type="protein sequence ID" value="CAD8208905.1"/>
    <property type="molecule type" value="Genomic_DNA"/>
</dbReference>
<organism evidence="1 2">
    <name type="scientific">Paramecium pentaurelia</name>
    <dbReference type="NCBI Taxonomy" id="43138"/>
    <lineage>
        <taxon>Eukaryota</taxon>
        <taxon>Sar</taxon>
        <taxon>Alveolata</taxon>
        <taxon>Ciliophora</taxon>
        <taxon>Intramacronucleata</taxon>
        <taxon>Oligohymenophorea</taxon>
        <taxon>Peniculida</taxon>
        <taxon>Parameciidae</taxon>
        <taxon>Paramecium</taxon>
    </lineage>
</organism>
<evidence type="ECO:0008006" key="3">
    <source>
        <dbReference type="Google" id="ProtNLM"/>
    </source>
</evidence>
<reference evidence="1" key="1">
    <citation type="submission" date="2021-01" db="EMBL/GenBank/DDBJ databases">
        <authorList>
            <consortium name="Genoscope - CEA"/>
            <person name="William W."/>
        </authorList>
    </citation>
    <scope>NUCLEOTIDE SEQUENCE</scope>
</reference>
<gene>
    <name evidence="1" type="ORF">PPENT_87.1.T1520093</name>
</gene>
<protein>
    <recommendedName>
        <fullName evidence="3">CMP/dCMP-type deaminase domain-containing protein</fullName>
    </recommendedName>
</protein>
<dbReference type="OrthoDB" id="291816at2759"/>
<keyword evidence="2" id="KW-1185">Reference proteome</keyword>
<sequence length="133" mass="16335">MHLQKCNRFQIKKQQEINVSFIIKIILLQLKQKMKHISIMQDILQQRQRRNLLNIIKMKNHQKPFHNCNYYEKDLILVIYFEPCIMCVMSLVHSRIKDVYFYQKRVIEEGVNDQLQLNNMKQLNHKYLVLYQN</sequence>
<dbReference type="Proteomes" id="UP000689195">
    <property type="component" value="Unassembled WGS sequence"/>
</dbReference>
<comment type="caution">
    <text evidence="1">The sequence shown here is derived from an EMBL/GenBank/DDBJ whole genome shotgun (WGS) entry which is preliminary data.</text>
</comment>
<evidence type="ECO:0000313" key="2">
    <source>
        <dbReference type="Proteomes" id="UP000689195"/>
    </source>
</evidence>
<evidence type="ECO:0000313" key="1">
    <source>
        <dbReference type="EMBL" id="CAD8208905.1"/>
    </source>
</evidence>
<proteinExistence type="predicted"/>
<name>A0A8S1Y4P3_9CILI</name>
<dbReference type="AlphaFoldDB" id="A0A8S1Y4P3"/>